<name>A0A4R7Q1K4_9FLAO</name>
<organism evidence="1 2">
    <name type="scientific">Gelidibacter sediminis</name>
    <dbReference type="NCBI Taxonomy" id="1608710"/>
    <lineage>
        <taxon>Bacteria</taxon>
        <taxon>Pseudomonadati</taxon>
        <taxon>Bacteroidota</taxon>
        <taxon>Flavobacteriia</taxon>
        <taxon>Flavobacteriales</taxon>
        <taxon>Flavobacteriaceae</taxon>
        <taxon>Gelidibacter</taxon>
    </lineage>
</organism>
<dbReference type="EMBL" id="SOBW01000008">
    <property type="protein sequence ID" value="TDU40340.1"/>
    <property type="molecule type" value="Genomic_DNA"/>
</dbReference>
<reference evidence="1 2" key="1">
    <citation type="submission" date="2019-03" db="EMBL/GenBank/DDBJ databases">
        <title>Genomic Encyclopedia of Archaeal and Bacterial Type Strains, Phase II (KMG-II): from individual species to whole genera.</title>
        <authorList>
            <person name="Goeker M."/>
        </authorList>
    </citation>
    <scope>NUCLEOTIDE SEQUENCE [LARGE SCALE GENOMIC DNA]</scope>
    <source>
        <strain evidence="1 2">DSM 28135</strain>
    </source>
</reference>
<sequence>MKNSAIQFSVALCLCFLLSCGTTRIYYLKNKTVNSALMSNRQPFRANVLNEPAIQMGNWRLDALSVSPDGRYLALGSSQIKSPLNDSKSKLEIYDVNLKQMKYTFYTNDLKQKFRINNDTDYGSIFYMLHPYKLGFRDGKTLVIQVQPYADAESIPMDALLEIDVVSGAALSAKLVDRGDFTVINSLPSKTNNTFEIRDGKMFVDGNQLTDMPTGLSSPHDEVKIGN</sequence>
<dbReference type="PROSITE" id="PS51257">
    <property type="entry name" value="PROKAR_LIPOPROTEIN"/>
    <property type="match status" value="1"/>
</dbReference>
<protein>
    <submittedName>
        <fullName evidence="1">Uncharacterized protein</fullName>
    </submittedName>
</protein>
<proteinExistence type="predicted"/>
<dbReference type="OrthoDB" id="1446802at2"/>
<comment type="caution">
    <text evidence="1">The sequence shown here is derived from an EMBL/GenBank/DDBJ whole genome shotgun (WGS) entry which is preliminary data.</text>
</comment>
<evidence type="ECO:0000313" key="1">
    <source>
        <dbReference type="EMBL" id="TDU40340.1"/>
    </source>
</evidence>
<dbReference type="RefSeq" id="WP_133758361.1">
    <property type="nucleotide sequence ID" value="NZ_SOBW01000008.1"/>
</dbReference>
<keyword evidence="2" id="KW-1185">Reference proteome</keyword>
<accession>A0A4R7Q1K4</accession>
<gene>
    <name evidence="1" type="ORF">BXY82_2387</name>
</gene>
<dbReference type="Proteomes" id="UP000294689">
    <property type="component" value="Unassembled WGS sequence"/>
</dbReference>
<dbReference type="AlphaFoldDB" id="A0A4R7Q1K4"/>
<evidence type="ECO:0000313" key="2">
    <source>
        <dbReference type="Proteomes" id="UP000294689"/>
    </source>
</evidence>